<dbReference type="AlphaFoldDB" id="A0A1M4V7Q4"/>
<feature type="region of interest" description="Disordered" evidence="1">
    <location>
        <begin position="55"/>
        <end position="99"/>
    </location>
</feature>
<protein>
    <submittedName>
        <fullName evidence="2">Uncharacterized protein</fullName>
    </submittedName>
</protein>
<name>A0A1M4V7Q4_9GAMM</name>
<accession>A0A1M4V7Q4</accession>
<dbReference type="Proteomes" id="UP000184346">
    <property type="component" value="Unassembled WGS sequence"/>
</dbReference>
<keyword evidence="3" id="KW-1185">Reference proteome</keyword>
<organism evidence="2 3">
    <name type="scientific">Modicisalibacter ilicicola DSM 19980</name>
    <dbReference type="NCBI Taxonomy" id="1121942"/>
    <lineage>
        <taxon>Bacteria</taxon>
        <taxon>Pseudomonadati</taxon>
        <taxon>Pseudomonadota</taxon>
        <taxon>Gammaproteobacteria</taxon>
        <taxon>Oceanospirillales</taxon>
        <taxon>Halomonadaceae</taxon>
        <taxon>Modicisalibacter</taxon>
    </lineage>
</organism>
<reference evidence="2 3" key="1">
    <citation type="submission" date="2016-11" db="EMBL/GenBank/DDBJ databases">
        <authorList>
            <person name="Jaros S."/>
            <person name="Januszkiewicz K."/>
            <person name="Wedrychowicz H."/>
        </authorList>
    </citation>
    <scope>NUCLEOTIDE SEQUENCE [LARGE SCALE GENOMIC DNA]</scope>
    <source>
        <strain evidence="2 3">DSM 19980</strain>
    </source>
</reference>
<evidence type="ECO:0000313" key="2">
    <source>
        <dbReference type="EMBL" id="SHE64989.1"/>
    </source>
</evidence>
<proteinExistence type="predicted"/>
<evidence type="ECO:0000256" key="1">
    <source>
        <dbReference type="SAM" id="MobiDB-lite"/>
    </source>
</evidence>
<sequence>MATGVTRARRLSVVFALKITCPARFDPFAPACFPGPQRRRPGQKDQGVVISKEGQLLRTQGRAGVEKNSGRSFTPSMLPAKAATSHSQPCRLPDAMPPK</sequence>
<dbReference type="EMBL" id="FQUJ01000003">
    <property type="protein sequence ID" value="SHE64989.1"/>
    <property type="molecule type" value="Genomic_DNA"/>
</dbReference>
<evidence type="ECO:0000313" key="3">
    <source>
        <dbReference type="Proteomes" id="UP000184346"/>
    </source>
</evidence>
<gene>
    <name evidence="2" type="ORF">SAMN02745148_00888</name>
</gene>